<feature type="coiled-coil region" evidence="1">
    <location>
        <begin position="147"/>
        <end position="185"/>
    </location>
</feature>
<dbReference type="EMBL" id="CP090978">
    <property type="protein sequence ID" value="UJF35115.1"/>
    <property type="molecule type" value="Genomic_DNA"/>
</dbReference>
<protein>
    <submittedName>
        <fullName evidence="3">Uncharacterized protein</fullName>
    </submittedName>
</protein>
<accession>A0ABY3SNV9</accession>
<evidence type="ECO:0000313" key="4">
    <source>
        <dbReference type="Proteomes" id="UP001649230"/>
    </source>
</evidence>
<feature type="signal peptide" evidence="2">
    <location>
        <begin position="1"/>
        <end position="29"/>
    </location>
</feature>
<evidence type="ECO:0000256" key="1">
    <source>
        <dbReference type="SAM" id="Coils"/>
    </source>
</evidence>
<dbReference type="Gene3D" id="6.10.250.3150">
    <property type="match status" value="1"/>
</dbReference>
<evidence type="ECO:0000256" key="2">
    <source>
        <dbReference type="SAM" id="SignalP"/>
    </source>
</evidence>
<feature type="chain" id="PRO_5046997072" evidence="2">
    <location>
        <begin position="30"/>
        <end position="369"/>
    </location>
</feature>
<gene>
    <name evidence="3" type="ORF">L0M14_08265</name>
</gene>
<keyword evidence="4" id="KW-1185">Reference proteome</keyword>
<evidence type="ECO:0000313" key="3">
    <source>
        <dbReference type="EMBL" id="UJF35115.1"/>
    </source>
</evidence>
<keyword evidence="1" id="KW-0175">Coiled coil</keyword>
<organism evidence="3 4">
    <name type="scientific">Paenibacillus hexagrammi</name>
    <dbReference type="NCBI Taxonomy" id="2908839"/>
    <lineage>
        <taxon>Bacteria</taxon>
        <taxon>Bacillati</taxon>
        <taxon>Bacillota</taxon>
        <taxon>Bacilli</taxon>
        <taxon>Bacillales</taxon>
        <taxon>Paenibacillaceae</taxon>
        <taxon>Paenibacillus</taxon>
    </lineage>
</organism>
<keyword evidence="2" id="KW-0732">Signal</keyword>
<dbReference type="RefSeq" id="WP_235121687.1">
    <property type="nucleotide sequence ID" value="NZ_CP090978.1"/>
</dbReference>
<reference evidence="3 4" key="1">
    <citation type="journal article" date="2024" name="Int. J. Syst. Evol. Microbiol.">
        <title>Paenibacillus hexagrammi sp. nov., a novel bacterium isolated from the gut content of Hexagrammos agrammus.</title>
        <authorList>
            <person name="Jung H.K."/>
            <person name="Kim D.G."/>
            <person name="Zin H."/>
            <person name="Park J."/>
            <person name="Jung H."/>
            <person name="Kim Y.O."/>
            <person name="Kong H.J."/>
            <person name="Kim J.W."/>
            <person name="Kim Y.S."/>
        </authorList>
    </citation>
    <scope>NUCLEOTIDE SEQUENCE [LARGE SCALE GENOMIC DNA]</scope>
    <source>
        <strain evidence="3 4">YPD9-1</strain>
    </source>
</reference>
<dbReference type="Proteomes" id="UP001649230">
    <property type="component" value="Chromosome"/>
</dbReference>
<proteinExistence type="predicted"/>
<name>A0ABY3SNV9_9BACL</name>
<sequence>MRYWYKPAIVILSALLIWSSHLQSLTVFAEEDNHQPEDTKELLQKGLTIYEVDREIERLNQKDGQITNQIGQNEADIAAQKQHVQVTKEHAGKVLRAYYMGDRDTIWTLLFSVTSISDAIRMFEYIQMIISNDHRSLAAYSDSYDQLKQLQSKLAESHVQLQETKEKWLQQRQRLVQLQEELDKQLAVTAQANVIQQQIQSLNDQWKAQGLPLFRQYFNQLSVAFSELPQYIMQNNADNKYLNLSSLNNPLITISDDDFNQYLHQRNEQLKDLTFEFKDDGITASGKTDGMTLQLQGQFAIVQGVGMNEVHFIIDRIDFNGFELPDTTIEDMMKEFKLGFVPKKLVNYLDVVDVETKDKKVIVKLKLSF</sequence>